<dbReference type="FunFam" id="1.10.10.1760:FF:000003">
    <property type="entry name" value="60S ribosomal protein L36"/>
    <property type="match status" value="1"/>
</dbReference>
<feature type="region of interest" description="Disordered" evidence="15">
    <location>
        <begin position="1"/>
        <end position="23"/>
    </location>
</feature>
<dbReference type="FunFam" id="1.10.1820.10:FF:000005">
    <property type="entry name" value="Casein kinase II subunit beta"/>
    <property type="match status" value="1"/>
</dbReference>
<dbReference type="Proteomes" id="UP000623687">
    <property type="component" value="Unassembled WGS sequence"/>
</dbReference>
<dbReference type="GO" id="GO:0005886">
    <property type="term" value="C:plasma membrane"/>
    <property type="evidence" value="ECO:0007669"/>
    <property type="project" value="UniProtKB-SubCell"/>
</dbReference>
<dbReference type="GO" id="GO:0005737">
    <property type="term" value="C:cytoplasm"/>
    <property type="evidence" value="ECO:0007669"/>
    <property type="project" value="TreeGrafter"/>
</dbReference>
<keyword evidence="6 13" id="KW-0689">Ribosomal protein</keyword>
<feature type="compositionally biased region" description="Polar residues" evidence="15">
    <location>
        <begin position="327"/>
        <end position="338"/>
    </location>
</feature>
<feature type="transmembrane region" description="Helical" evidence="16">
    <location>
        <begin position="187"/>
        <end position="205"/>
    </location>
</feature>
<comment type="subunit">
    <text evidence="14">Tetramer of two alpha and two beta subunits.</text>
</comment>
<evidence type="ECO:0000313" key="17">
    <source>
        <dbReference type="EMBL" id="KAF7433002.1"/>
    </source>
</evidence>
<dbReference type="GO" id="GO:0003735">
    <property type="term" value="F:structural constituent of ribosome"/>
    <property type="evidence" value="ECO:0007669"/>
    <property type="project" value="InterPro"/>
</dbReference>
<evidence type="ECO:0000256" key="5">
    <source>
        <dbReference type="ARBA" id="ARBA00022692"/>
    </source>
</evidence>
<evidence type="ECO:0000256" key="16">
    <source>
        <dbReference type="SAM" id="Phobius"/>
    </source>
</evidence>
<organism evidence="17 18">
    <name type="scientific">Pleurotus ostreatus</name>
    <name type="common">Oyster mushroom</name>
    <name type="synonym">White-rot fungus</name>
    <dbReference type="NCBI Taxonomy" id="5322"/>
    <lineage>
        <taxon>Eukaryota</taxon>
        <taxon>Fungi</taxon>
        <taxon>Dikarya</taxon>
        <taxon>Basidiomycota</taxon>
        <taxon>Agaricomycotina</taxon>
        <taxon>Agaricomycetes</taxon>
        <taxon>Agaricomycetidae</taxon>
        <taxon>Agaricales</taxon>
        <taxon>Pleurotineae</taxon>
        <taxon>Pleurotaceae</taxon>
        <taxon>Pleurotus</taxon>
    </lineage>
</organism>
<feature type="region of interest" description="Disordered" evidence="15">
    <location>
        <begin position="555"/>
        <end position="584"/>
    </location>
</feature>
<feature type="compositionally biased region" description="Acidic residues" evidence="15">
    <location>
        <begin position="656"/>
        <end position="677"/>
    </location>
</feature>
<evidence type="ECO:0000256" key="9">
    <source>
        <dbReference type="ARBA" id="ARBA00023274"/>
    </source>
</evidence>
<accession>A0A8H6ZVM4</accession>
<dbReference type="InterPro" id="IPR038097">
    <property type="entry name" value="Ribosomal_eL36_sf"/>
</dbReference>
<dbReference type="Pfam" id="PF01158">
    <property type="entry name" value="Ribosomal_L36e"/>
    <property type="match status" value="1"/>
</dbReference>
<evidence type="ECO:0000256" key="6">
    <source>
        <dbReference type="ARBA" id="ARBA00022980"/>
    </source>
</evidence>
<dbReference type="RefSeq" id="XP_036633029.1">
    <property type="nucleotide sequence ID" value="XM_036774527.1"/>
</dbReference>
<protein>
    <recommendedName>
        <fullName evidence="13 14">Multifunctional fusion protein</fullName>
    </recommendedName>
    <domain>
        <recommendedName>
            <fullName evidence="14">Casein kinase II subunit beta</fullName>
            <shortName evidence="14">CK II beta</shortName>
        </recommendedName>
    </domain>
    <domain>
        <recommendedName>
            <fullName evidence="13">60S ribosomal protein L36</fullName>
        </recommendedName>
    </domain>
</protein>
<feature type="transmembrane region" description="Helical" evidence="16">
    <location>
        <begin position="102"/>
        <end position="121"/>
    </location>
</feature>
<dbReference type="Gene3D" id="2.20.25.20">
    <property type="match status" value="1"/>
</dbReference>
<dbReference type="GO" id="GO:0019887">
    <property type="term" value="F:protein kinase regulator activity"/>
    <property type="evidence" value="ECO:0007669"/>
    <property type="project" value="InterPro"/>
</dbReference>
<dbReference type="InterPro" id="IPR003691">
    <property type="entry name" value="FluC"/>
</dbReference>
<dbReference type="GeneID" id="59374764"/>
<feature type="compositionally biased region" description="Low complexity" evidence="15">
    <location>
        <begin position="561"/>
        <end position="574"/>
    </location>
</feature>
<evidence type="ECO:0000256" key="10">
    <source>
        <dbReference type="ARBA" id="ARBA00035120"/>
    </source>
</evidence>
<sequence>MIPHTVPNQQPSPDDDVASIDEPPSVHEGIPTGKIYHPLAFPVLALLAPASLFGVLVRIGLQALATYNGQSIFSLAYAQALGCFIMGFCLQLKEPIGNYYGPMYTAVGTGFCGSLTTFSGWELDVFNSWLNADRNSRAGLRDFMDGLGKTVFTLTLALGSFTFGSKLATVALRHFRFPGTPSRTTRYFMTAISVLIWAATFPTYFRLPPSYRHQATAALLFAYPGTLTRYLLSIRLNPALKSFPLGTFAANMLGTALLATFHVLQNLGAPRSSNACALLQGLADGYCGCLTTVSTFAAEVASLRFSKSVGYVLNIPSENEAIALPSAASQMSRQAPSNEPSQAELEEEEQMAPGEGDEIMEEEEIEEQEDGYTSSTPTSTLTWISWFCSLPGHEYFCEVTEDFIEDDFNLTGLNGMVPFWKEAMEMVLDVEPDEDASKIPDVSIVESSAELLYGLVHQRFILTRAGLQAMVEKYESGIFGSCPRVYCVGTKVVPCGKSDMPGFDTVKLFCPNCNDIYVPPSSRFQGVDGAFFGTTFAHLFFQSYRELAPAPFWKAPPPGSSPRSGGSNGARGSPFVNPNPHGGQKRAAGYVYVPRIYGFKVSERAKSGPRMQWLRLRPESPSELDMVDWRGRWLDEDDDFDDDDDDVHGGERQLEDFDNEPAEGDDDEEEEEEEEDAPQSRHMGSGRQRRLADPSDALSSTTGSTLPSLTTTQVSASSARTSPTSSVALRTPVERSVASPMLYTTSPSPSSALGKVRVIRQWQTGAAQSTPKVPKAKQEREEDMARTNLSIGANKGHPTTPLERPARPSTRKGVSSQKTQFVRSVIREVAGFSPYERRVMELLRNSKDKRARKLTKKRLGTLLRSKRKLEELGNIIQESRRAH</sequence>
<dbReference type="VEuPathDB" id="FungiDB:PC9H_004946"/>
<dbReference type="InterPro" id="IPR000509">
    <property type="entry name" value="Ribosomal_eL36"/>
</dbReference>
<feature type="region of interest" description="Disordered" evidence="15">
    <location>
        <begin position="327"/>
        <end position="355"/>
    </location>
</feature>
<dbReference type="AlphaFoldDB" id="A0A8H6ZVM4"/>
<proteinExistence type="inferred from homology"/>
<evidence type="ECO:0000256" key="7">
    <source>
        <dbReference type="ARBA" id="ARBA00022989"/>
    </source>
</evidence>
<feature type="compositionally biased region" description="Polar residues" evidence="15">
    <location>
        <begin position="1"/>
        <end position="12"/>
    </location>
</feature>
<dbReference type="InterPro" id="IPR000704">
    <property type="entry name" value="Casein_kinase_II_reg-sub"/>
</dbReference>
<evidence type="ECO:0000256" key="8">
    <source>
        <dbReference type="ARBA" id="ARBA00023136"/>
    </source>
</evidence>
<dbReference type="PANTHER" id="PTHR11740">
    <property type="entry name" value="CASEIN KINASE II SUBUNIT BETA"/>
    <property type="match status" value="1"/>
</dbReference>
<reference evidence="17" key="1">
    <citation type="submission" date="2019-07" db="EMBL/GenBank/DDBJ databases">
        <authorList>
            <person name="Palmer J.M."/>
        </authorList>
    </citation>
    <scope>NUCLEOTIDE SEQUENCE</scope>
    <source>
        <strain evidence="17">PC9</strain>
    </source>
</reference>
<keyword evidence="5 16" id="KW-0812">Transmembrane</keyword>
<feature type="compositionally biased region" description="Polar residues" evidence="15">
    <location>
        <begin position="742"/>
        <end position="751"/>
    </location>
</feature>
<dbReference type="Gene3D" id="1.10.1820.10">
    <property type="entry name" value="protein kinase ck2 holoenzyme, chain C, domain 1"/>
    <property type="match status" value="1"/>
</dbReference>
<name>A0A8H6ZVM4_PLEOS</name>
<keyword evidence="7 16" id="KW-1133">Transmembrane helix</keyword>
<comment type="subcellular location">
    <subcellularLocation>
        <location evidence="1">Cell membrane</location>
        <topology evidence="1">Multi-pass membrane protein</topology>
    </subcellularLocation>
</comment>
<dbReference type="Pfam" id="PF01214">
    <property type="entry name" value="CK_II_beta"/>
    <property type="match status" value="1"/>
</dbReference>
<evidence type="ECO:0000256" key="11">
    <source>
        <dbReference type="ARBA" id="ARBA00035585"/>
    </source>
</evidence>
<feature type="compositionally biased region" description="Polar residues" evidence="15">
    <location>
        <begin position="761"/>
        <end position="771"/>
    </location>
</feature>
<dbReference type="PRINTS" id="PR00472">
    <property type="entry name" value="CASNKINASEII"/>
</dbReference>
<feature type="compositionally biased region" description="Low complexity" evidence="15">
    <location>
        <begin position="698"/>
        <end position="728"/>
    </location>
</feature>
<dbReference type="InterPro" id="IPR016149">
    <property type="entry name" value="Casein_kin_II_reg-sub_N"/>
</dbReference>
<dbReference type="PANTHER" id="PTHR11740:SF0">
    <property type="entry name" value="CASEIN KINASE II SUBUNIT BETA"/>
    <property type="match status" value="1"/>
</dbReference>
<comment type="similarity">
    <text evidence="2 13">Belongs to the eukaryotic ribosomal protein eL36 family.</text>
</comment>
<evidence type="ECO:0000256" key="13">
    <source>
        <dbReference type="RuleBase" id="RU000665"/>
    </source>
</evidence>
<feature type="compositionally biased region" description="Acidic residues" evidence="15">
    <location>
        <begin position="637"/>
        <end position="646"/>
    </location>
</feature>
<comment type="similarity">
    <text evidence="3 14">Belongs to the casein kinase 2 subunit beta family.</text>
</comment>
<feature type="compositionally biased region" description="Acidic residues" evidence="15">
    <location>
        <begin position="344"/>
        <end position="355"/>
    </location>
</feature>
<evidence type="ECO:0000256" key="4">
    <source>
        <dbReference type="ARBA" id="ARBA00022475"/>
    </source>
</evidence>
<dbReference type="Pfam" id="PF02537">
    <property type="entry name" value="CRCB"/>
    <property type="match status" value="2"/>
</dbReference>
<dbReference type="PROSITE" id="PS01190">
    <property type="entry name" value="RIBOSOMAL_L36E"/>
    <property type="match status" value="1"/>
</dbReference>
<keyword evidence="9 13" id="KW-0687">Ribonucleoprotein</keyword>
<dbReference type="OrthoDB" id="2275560at2759"/>
<dbReference type="GO" id="GO:0034456">
    <property type="term" value="C:UTP-C complex"/>
    <property type="evidence" value="ECO:0007669"/>
    <property type="project" value="TreeGrafter"/>
</dbReference>
<feature type="transmembrane region" description="Helical" evidence="16">
    <location>
        <begin position="39"/>
        <end position="59"/>
    </location>
</feature>
<evidence type="ECO:0000256" key="12">
    <source>
        <dbReference type="ARBA" id="ARBA00045899"/>
    </source>
</evidence>
<evidence type="ECO:0000256" key="2">
    <source>
        <dbReference type="ARBA" id="ARBA00006509"/>
    </source>
</evidence>
<keyword evidence="18" id="KW-1185">Reference proteome</keyword>
<feature type="transmembrane region" description="Helical" evidence="16">
    <location>
        <begin position="243"/>
        <end position="264"/>
    </location>
</feature>
<dbReference type="GO" id="GO:0006412">
    <property type="term" value="P:translation"/>
    <property type="evidence" value="ECO:0007669"/>
    <property type="project" value="InterPro"/>
</dbReference>
<dbReference type="GO" id="GO:0006359">
    <property type="term" value="P:regulation of transcription by RNA polymerase III"/>
    <property type="evidence" value="ECO:0007669"/>
    <property type="project" value="TreeGrafter"/>
</dbReference>
<comment type="function">
    <text evidence="12 14">Regulatory subunit of casein kinase II/CK2. As part of the kinase complex regulates the basal catalytic activity of the alpha subunit a constitutively active serine/threonine-protein kinase that phosphorylates a large number of substrates containing acidic residues C-terminal to the phosphorylated serine or threonine.</text>
</comment>
<dbReference type="SMART" id="SM01085">
    <property type="entry name" value="CK_II_beta"/>
    <property type="match status" value="1"/>
</dbReference>
<dbReference type="InterPro" id="IPR035991">
    <property type="entry name" value="Casein_kinase_II_beta-like"/>
</dbReference>
<evidence type="ECO:0000256" key="1">
    <source>
        <dbReference type="ARBA" id="ARBA00004651"/>
    </source>
</evidence>
<comment type="caution">
    <text evidence="17">The sequence shown here is derived from an EMBL/GenBank/DDBJ whole genome shotgun (WGS) entry which is preliminary data.</text>
</comment>
<evidence type="ECO:0000256" key="14">
    <source>
        <dbReference type="RuleBase" id="RU361268"/>
    </source>
</evidence>
<dbReference type="SUPFAM" id="SSF57798">
    <property type="entry name" value="Casein kinase II beta subunit"/>
    <property type="match status" value="1"/>
</dbReference>
<comment type="similarity">
    <text evidence="10">Belongs to the fluoride channel Fluc/FEX (TC 1.A.43) family.</text>
</comment>
<dbReference type="Gene3D" id="1.10.10.1760">
    <property type="entry name" value="60S ribosomal protein L36"/>
    <property type="match status" value="1"/>
</dbReference>
<evidence type="ECO:0000256" key="3">
    <source>
        <dbReference type="ARBA" id="ARBA00006941"/>
    </source>
</evidence>
<feature type="region of interest" description="Disordered" evidence="15">
    <location>
        <begin position="637"/>
        <end position="818"/>
    </location>
</feature>
<feature type="compositionally biased region" description="Basic and acidic residues" evidence="15">
    <location>
        <begin position="776"/>
        <end position="785"/>
    </location>
</feature>
<dbReference type="FunFam" id="2.20.25.20:FF:000001">
    <property type="entry name" value="Casein kinase II subunit beta"/>
    <property type="match status" value="1"/>
</dbReference>
<evidence type="ECO:0000256" key="15">
    <source>
        <dbReference type="SAM" id="MobiDB-lite"/>
    </source>
</evidence>
<dbReference type="GO" id="GO:0005840">
    <property type="term" value="C:ribosome"/>
    <property type="evidence" value="ECO:0007669"/>
    <property type="project" value="UniProtKB-KW"/>
</dbReference>
<gene>
    <name evidence="17" type="primary">CKB1</name>
    <name evidence="17" type="ORF">PC9H_004946</name>
</gene>
<evidence type="ECO:0000313" key="18">
    <source>
        <dbReference type="Proteomes" id="UP000623687"/>
    </source>
</evidence>
<comment type="catalytic activity">
    <reaction evidence="11">
        <text>fluoride(in) = fluoride(out)</text>
        <dbReference type="Rhea" id="RHEA:76159"/>
        <dbReference type="ChEBI" id="CHEBI:17051"/>
    </reaction>
    <physiologicalReaction direction="left-to-right" evidence="11">
        <dbReference type="Rhea" id="RHEA:76160"/>
    </physiologicalReaction>
</comment>
<feature type="transmembrane region" description="Helical" evidence="16">
    <location>
        <begin position="71"/>
        <end position="90"/>
    </location>
</feature>
<keyword evidence="4" id="KW-1003">Cell membrane</keyword>
<dbReference type="GO" id="GO:0005956">
    <property type="term" value="C:protein kinase CK2 complex"/>
    <property type="evidence" value="ECO:0007669"/>
    <property type="project" value="UniProtKB-UniRule"/>
</dbReference>
<feature type="transmembrane region" description="Helical" evidence="16">
    <location>
        <begin position="151"/>
        <end position="175"/>
    </location>
</feature>
<feature type="transmembrane region" description="Helical" evidence="16">
    <location>
        <begin position="211"/>
        <end position="231"/>
    </location>
</feature>
<dbReference type="EMBL" id="JACETU010000003">
    <property type="protein sequence ID" value="KAF7433002.1"/>
    <property type="molecule type" value="Genomic_DNA"/>
</dbReference>
<keyword evidence="8 16" id="KW-0472">Membrane</keyword>